<evidence type="ECO:0000313" key="2">
    <source>
        <dbReference type="EMBL" id="KAE9984690.1"/>
    </source>
</evidence>
<dbReference type="EMBL" id="WNWQ01000014">
    <property type="protein sequence ID" value="KAE9984690.1"/>
    <property type="molecule type" value="Genomic_DNA"/>
</dbReference>
<protein>
    <submittedName>
        <fullName evidence="2">Uncharacterized protein</fullName>
    </submittedName>
</protein>
<proteinExistence type="predicted"/>
<evidence type="ECO:0000313" key="3">
    <source>
        <dbReference type="Proteomes" id="UP000433883"/>
    </source>
</evidence>
<name>A0A8H3VB40_VENIN</name>
<reference evidence="2 3" key="1">
    <citation type="submission" date="2019-11" db="EMBL/GenBank/DDBJ databases">
        <title>Venturia inaequalis Genome Resource.</title>
        <authorList>
            <person name="Lichtner F.J."/>
        </authorList>
    </citation>
    <scope>NUCLEOTIDE SEQUENCE [LARGE SCALE GENOMIC DNA]</scope>
    <source>
        <strain evidence="2">Bline_iso_100314</strain>
    </source>
</reference>
<dbReference type="Proteomes" id="UP000433883">
    <property type="component" value="Unassembled WGS sequence"/>
</dbReference>
<sequence>MPSPGYSTRSVQPSRRTRSRRTSQATTYVDPAYAYDERDALLNSTRQGLHNVQQMYVKPIWDYDPEQVWTRKSSPNIPPLEHFLAEARAKYNHTDPTYVNPLPDYWSQGGYEYGYPHGISPPHRVDNYESVAKGFTVATRFAIATRFTVATRFEKFTAHVCAGRGASENDFESVATHVVPARGQDVN</sequence>
<feature type="region of interest" description="Disordered" evidence="1">
    <location>
        <begin position="1"/>
        <end position="26"/>
    </location>
</feature>
<gene>
    <name evidence="2" type="ORF">BLS_001685</name>
</gene>
<organism evidence="2 3">
    <name type="scientific">Venturia inaequalis</name>
    <name type="common">Apple scab fungus</name>
    <dbReference type="NCBI Taxonomy" id="5025"/>
    <lineage>
        <taxon>Eukaryota</taxon>
        <taxon>Fungi</taxon>
        <taxon>Dikarya</taxon>
        <taxon>Ascomycota</taxon>
        <taxon>Pezizomycotina</taxon>
        <taxon>Dothideomycetes</taxon>
        <taxon>Pleosporomycetidae</taxon>
        <taxon>Venturiales</taxon>
        <taxon>Venturiaceae</taxon>
        <taxon>Venturia</taxon>
    </lineage>
</organism>
<evidence type="ECO:0000256" key="1">
    <source>
        <dbReference type="SAM" id="MobiDB-lite"/>
    </source>
</evidence>
<comment type="caution">
    <text evidence="2">The sequence shown here is derived from an EMBL/GenBank/DDBJ whole genome shotgun (WGS) entry which is preliminary data.</text>
</comment>
<accession>A0A8H3VB40</accession>
<dbReference type="AlphaFoldDB" id="A0A8H3VB40"/>